<name>A0A414INZ4_BACUN</name>
<dbReference type="GO" id="GO:0005886">
    <property type="term" value="C:plasma membrane"/>
    <property type="evidence" value="ECO:0007669"/>
    <property type="project" value="UniProtKB-SubCell"/>
</dbReference>
<dbReference type="InterPro" id="IPR002797">
    <property type="entry name" value="Polysacc_synth"/>
</dbReference>
<reference evidence="7 8" key="1">
    <citation type="submission" date="2018-08" db="EMBL/GenBank/DDBJ databases">
        <title>A genome reference for cultivated species of the human gut microbiota.</title>
        <authorList>
            <person name="Zou Y."/>
            <person name="Xue W."/>
            <person name="Luo G."/>
        </authorList>
    </citation>
    <scope>NUCLEOTIDE SEQUENCE [LARGE SCALE GENOMIC DNA]</scope>
    <source>
        <strain evidence="7 8">AM29-12AC</strain>
    </source>
</reference>
<evidence type="ECO:0000256" key="3">
    <source>
        <dbReference type="ARBA" id="ARBA00022692"/>
    </source>
</evidence>
<protein>
    <submittedName>
        <fullName evidence="7">Flippase</fullName>
    </submittedName>
</protein>
<dbReference type="RefSeq" id="WP_117652496.1">
    <property type="nucleotide sequence ID" value="NZ_JABUBW010000061.1"/>
</dbReference>
<organism evidence="7 8">
    <name type="scientific">Bacteroides uniformis</name>
    <dbReference type="NCBI Taxonomy" id="820"/>
    <lineage>
        <taxon>Bacteria</taxon>
        <taxon>Pseudomonadati</taxon>
        <taxon>Bacteroidota</taxon>
        <taxon>Bacteroidia</taxon>
        <taxon>Bacteroidales</taxon>
        <taxon>Bacteroidaceae</taxon>
        <taxon>Bacteroides</taxon>
    </lineage>
</organism>
<dbReference type="PANTHER" id="PTHR30250">
    <property type="entry name" value="PST FAMILY PREDICTED COLANIC ACID TRANSPORTER"/>
    <property type="match status" value="1"/>
</dbReference>
<keyword evidence="5 6" id="KW-0472">Membrane</keyword>
<evidence type="ECO:0000256" key="6">
    <source>
        <dbReference type="SAM" id="Phobius"/>
    </source>
</evidence>
<dbReference type="Proteomes" id="UP000283601">
    <property type="component" value="Unassembled WGS sequence"/>
</dbReference>
<dbReference type="InterPro" id="IPR050833">
    <property type="entry name" value="Poly_Biosynth_Transport"/>
</dbReference>
<dbReference type="PANTHER" id="PTHR30250:SF11">
    <property type="entry name" value="O-ANTIGEN TRANSPORTER-RELATED"/>
    <property type="match status" value="1"/>
</dbReference>
<evidence type="ECO:0000313" key="7">
    <source>
        <dbReference type="EMBL" id="RHE26110.1"/>
    </source>
</evidence>
<feature type="transmembrane region" description="Helical" evidence="6">
    <location>
        <begin position="20"/>
        <end position="41"/>
    </location>
</feature>
<feature type="transmembrane region" description="Helical" evidence="6">
    <location>
        <begin position="127"/>
        <end position="146"/>
    </location>
</feature>
<comment type="subcellular location">
    <subcellularLocation>
        <location evidence="1">Cell membrane</location>
        <topology evidence="1">Multi-pass membrane protein</topology>
    </subcellularLocation>
</comment>
<feature type="transmembrane region" description="Helical" evidence="6">
    <location>
        <begin position="389"/>
        <end position="408"/>
    </location>
</feature>
<evidence type="ECO:0000256" key="5">
    <source>
        <dbReference type="ARBA" id="ARBA00023136"/>
    </source>
</evidence>
<feature type="transmembrane region" description="Helical" evidence="6">
    <location>
        <begin position="96"/>
        <end position="121"/>
    </location>
</feature>
<accession>A0A414INZ4</accession>
<feature type="transmembrane region" description="Helical" evidence="6">
    <location>
        <begin position="238"/>
        <end position="258"/>
    </location>
</feature>
<dbReference type="EMBL" id="QSJZ01000001">
    <property type="protein sequence ID" value="RHE26110.1"/>
    <property type="molecule type" value="Genomic_DNA"/>
</dbReference>
<feature type="transmembrane region" description="Helical" evidence="6">
    <location>
        <begin position="264"/>
        <end position="284"/>
    </location>
</feature>
<feature type="transmembrane region" description="Helical" evidence="6">
    <location>
        <begin position="155"/>
        <end position="174"/>
    </location>
</feature>
<dbReference type="AlphaFoldDB" id="A0A414INZ4"/>
<gene>
    <name evidence="7" type="ORF">DW758_03430</name>
</gene>
<evidence type="ECO:0000256" key="4">
    <source>
        <dbReference type="ARBA" id="ARBA00022989"/>
    </source>
</evidence>
<evidence type="ECO:0000256" key="1">
    <source>
        <dbReference type="ARBA" id="ARBA00004651"/>
    </source>
</evidence>
<dbReference type="Pfam" id="PF01943">
    <property type="entry name" value="Polysacc_synt"/>
    <property type="match status" value="1"/>
</dbReference>
<feature type="transmembrane region" description="Helical" evidence="6">
    <location>
        <begin position="360"/>
        <end position="383"/>
    </location>
</feature>
<feature type="transmembrane region" description="Helical" evidence="6">
    <location>
        <begin position="296"/>
        <end position="320"/>
    </location>
</feature>
<feature type="transmembrane region" description="Helical" evidence="6">
    <location>
        <begin position="180"/>
        <end position="203"/>
    </location>
</feature>
<proteinExistence type="predicted"/>
<comment type="caution">
    <text evidence="7">The sequence shown here is derived from an EMBL/GenBank/DDBJ whole genome shotgun (WGS) entry which is preliminary data.</text>
</comment>
<evidence type="ECO:0000313" key="8">
    <source>
        <dbReference type="Proteomes" id="UP000283601"/>
    </source>
</evidence>
<evidence type="ECO:0000256" key="2">
    <source>
        <dbReference type="ARBA" id="ARBA00022475"/>
    </source>
</evidence>
<keyword evidence="3 6" id="KW-0812">Transmembrane</keyword>
<keyword evidence="2" id="KW-1003">Cell membrane</keyword>
<keyword evidence="4 6" id="KW-1133">Transmembrane helix</keyword>
<dbReference type="CDD" id="cd13128">
    <property type="entry name" value="MATE_Wzx_like"/>
    <property type="match status" value="1"/>
</dbReference>
<feature type="transmembrane region" description="Helical" evidence="6">
    <location>
        <begin position="332"/>
        <end position="353"/>
    </location>
</feature>
<feature type="transmembrane region" description="Helical" evidence="6">
    <location>
        <begin position="53"/>
        <end position="75"/>
    </location>
</feature>
<sequence>MIKYSRLIGSKDGKILVSNFLYLTLMQVAGFIFPLLTLPYLAKIIGTNGFGRIAFASAVIIWLQTISDWGFNYTATRNIARNRDDKQIVSKIFSSVFWARCVLMIFSLFLLVLLFCIISEFKENADIILVTFLMIPGNIMFSEWFFQGIEKMKYITFLNLLAKFFFTICIFLFVKDKDDYILQPLFVSLGFISSGFIALYIILFRWEIQLTRPVWTDIRKTIKDSTNVFINNLMPNMYNSMATILLGFFSSETMVGIYSSGKNFVSVSNTMLAIISRTFFPYLSRKENKHRIYAKISICITLIVVVALFVLAPFIIHLFYTEDFSDSIKVLRITSISLLFITLNNVYGTNYLLIHNCDKLLRNIVVVASLTGFLISFPLIYYWGYIGASLTFLFTSMMLGTLSTCFAIKVKRNQCK</sequence>